<dbReference type="Proteomes" id="UP001217089">
    <property type="component" value="Unassembled WGS sequence"/>
</dbReference>
<dbReference type="PANTHER" id="PTHR46271:SF4">
    <property type="entry name" value="HOMEOBOX PROTEIN, PUTATIVE-RELATED"/>
    <property type="match status" value="1"/>
</dbReference>
<organism evidence="13 14">
    <name type="scientific">Tegillarca granosa</name>
    <name type="common">Malaysian cockle</name>
    <name type="synonym">Anadara granosa</name>
    <dbReference type="NCBI Taxonomy" id="220873"/>
    <lineage>
        <taxon>Eukaryota</taxon>
        <taxon>Metazoa</taxon>
        <taxon>Spiralia</taxon>
        <taxon>Lophotrochozoa</taxon>
        <taxon>Mollusca</taxon>
        <taxon>Bivalvia</taxon>
        <taxon>Autobranchia</taxon>
        <taxon>Pteriomorphia</taxon>
        <taxon>Arcoida</taxon>
        <taxon>Arcoidea</taxon>
        <taxon>Arcidae</taxon>
        <taxon>Tegillarca</taxon>
    </lineage>
</organism>
<accession>A0ABQ9EJ08</accession>
<dbReference type="Pfam" id="PF03826">
    <property type="entry name" value="OAR"/>
    <property type="match status" value="1"/>
</dbReference>
<dbReference type="InterPro" id="IPR009057">
    <property type="entry name" value="Homeodomain-like_sf"/>
</dbReference>
<dbReference type="PROSITE" id="PS50803">
    <property type="entry name" value="OAR"/>
    <property type="match status" value="1"/>
</dbReference>
<dbReference type="EMBL" id="JARBDR010000903">
    <property type="protein sequence ID" value="KAJ8303866.1"/>
    <property type="molecule type" value="Genomic_DNA"/>
</dbReference>
<evidence type="ECO:0000256" key="3">
    <source>
        <dbReference type="ARBA" id="ARBA00023015"/>
    </source>
</evidence>
<evidence type="ECO:0000256" key="8">
    <source>
        <dbReference type="PROSITE-ProRule" id="PRU00108"/>
    </source>
</evidence>
<keyword evidence="5 8" id="KW-0371">Homeobox</keyword>
<dbReference type="InterPro" id="IPR043562">
    <property type="entry name" value="RAX/RAX2"/>
</dbReference>
<feature type="domain" description="Homeobox" evidence="11">
    <location>
        <begin position="25"/>
        <end position="85"/>
    </location>
</feature>
<keyword evidence="3" id="KW-0805">Transcription regulation</keyword>
<dbReference type="Pfam" id="PF00046">
    <property type="entry name" value="Homeodomain"/>
    <property type="match status" value="1"/>
</dbReference>
<protein>
    <submittedName>
        <fullName evidence="13">Uncharacterized protein</fullName>
    </submittedName>
</protein>
<proteinExistence type="inferred from homology"/>
<comment type="caution">
    <text evidence="13">The sequence shown here is derived from an EMBL/GenBank/DDBJ whole genome shotgun (WGS) entry which is preliminary data.</text>
</comment>
<evidence type="ECO:0000256" key="9">
    <source>
        <dbReference type="RuleBase" id="RU000682"/>
    </source>
</evidence>
<name>A0ABQ9EJ08_TEGGR</name>
<dbReference type="SMART" id="SM00389">
    <property type="entry name" value="HOX"/>
    <property type="match status" value="1"/>
</dbReference>
<evidence type="ECO:0000313" key="13">
    <source>
        <dbReference type="EMBL" id="KAJ8303866.1"/>
    </source>
</evidence>
<dbReference type="InterPro" id="IPR003654">
    <property type="entry name" value="OAR_dom"/>
</dbReference>
<feature type="domain" description="OAR" evidence="12">
    <location>
        <begin position="187"/>
        <end position="200"/>
    </location>
</feature>
<feature type="DNA-binding region" description="Homeobox" evidence="8">
    <location>
        <begin position="27"/>
        <end position="86"/>
    </location>
</feature>
<evidence type="ECO:0000313" key="14">
    <source>
        <dbReference type="Proteomes" id="UP001217089"/>
    </source>
</evidence>
<dbReference type="PROSITE" id="PS00027">
    <property type="entry name" value="HOMEOBOX_1"/>
    <property type="match status" value="1"/>
</dbReference>
<evidence type="ECO:0000256" key="6">
    <source>
        <dbReference type="ARBA" id="ARBA00023163"/>
    </source>
</evidence>
<evidence type="ECO:0000259" key="11">
    <source>
        <dbReference type="PROSITE" id="PS50071"/>
    </source>
</evidence>
<reference evidence="13 14" key="1">
    <citation type="submission" date="2022-12" db="EMBL/GenBank/DDBJ databases">
        <title>Chromosome-level genome of Tegillarca granosa.</title>
        <authorList>
            <person name="Kim J."/>
        </authorList>
    </citation>
    <scope>NUCLEOTIDE SEQUENCE [LARGE SCALE GENOMIC DNA]</scope>
    <source>
        <strain evidence="13">Teg-2019</strain>
        <tissue evidence="13">Adductor muscle</tissue>
    </source>
</reference>
<keyword evidence="7 8" id="KW-0539">Nucleus</keyword>
<keyword evidence="6" id="KW-0804">Transcription</keyword>
<feature type="region of interest" description="Disordered" evidence="10">
    <location>
        <begin position="1"/>
        <end position="32"/>
    </location>
</feature>
<evidence type="ECO:0000259" key="12">
    <source>
        <dbReference type="PROSITE" id="PS50803"/>
    </source>
</evidence>
<sequence>KIGKLKKANHPKEEEERDSEGDNRKKSRRNRTTFTTYQLHELERAFEKSHYPDVYSREELAMKINLPEVRVQVWFQNRRAKWRRQEKLESSSLKLNDTYAIAALTSNSKGNFGTSLPLDPWMTPPIANTGCQQQSMSPPTSGSNIPSYASFLSSQVFASTGSLNSYHALSGVLNGTSKISDSDPRNSSIVSLRMKAKEHVESMERISYG</sequence>
<evidence type="ECO:0000256" key="10">
    <source>
        <dbReference type="SAM" id="MobiDB-lite"/>
    </source>
</evidence>
<dbReference type="PANTHER" id="PTHR46271">
    <property type="entry name" value="HOMEOBOX PROTEIN, PUTATIVE-RELATED"/>
    <property type="match status" value="1"/>
</dbReference>
<comment type="subcellular location">
    <subcellularLocation>
        <location evidence="1 8 9">Nucleus</location>
    </subcellularLocation>
</comment>
<comment type="similarity">
    <text evidence="2">Belongs to the paired homeobox family. Bicoid subfamily.</text>
</comment>
<dbReference type="SUPFAM" id="SSF46689">
    <property type="entry name" value="Homeodomain-like"/>
    <property type="match status" value="1"/>
</dbReference>
<dbReference type="PROSITE" id="PS50071">
    <property type="entry name" value="HOMEOBOX_2"/>
    <property type="match status" value="1"/>
</dbReference>
<dbReference type="Gene3D" id="1.10.10.60">
    <property type="entry name" value="Homeodomain-like"/>
    <property type="match status" value="1"/>
</dbReference>
<evidence type="ECO:0000256" key="4">
    <source>
        <dbReference type="ARBA" id="ARBA00023125"/>
    </source>
</evidence>
<dbReference type="InterPro" id="IPR001356">
    <property type="entry name" value="HD"/>
</dbReference>
<evidence type="ECO:0000256" key="2">
    <source>
        <dbReference type="ARBA" id="ARBA00006503"/>
    </source>
</evidence>
<dbReference type="InterPro" id="IPR017970">
    <property type="entry name" value="Homeobox_CS"/>
</dbReference>
<feature type="non-terminal residue" evidence="13">
    <location>
        <position position="1"/>
    </location>
</feature>
<feature type="compositionally biased region" description="Basic and acidic residues" evidence="10">
    <location>
        <begin position="10"/>
        <end position="24"/>
    </location>
</feature>
<gene>
    <name evidence="13" type="ORF">KUTeg_017449</name>
</gene>
<evidence type="ECO:0000256" key="7">
    <source>
        <dbReference type="ARBA" id="ARBA00023242"/>
    </source>
</evidence>
<evidence type="ECO:0000256" key="5">
    <source>
        <dbReference type="ARBA" id="ARBA00023155"/>
    </source>
</evidence>
<keyword evidence="4 8" id="KW-0238">DNA-binding</keyword>
<evidence type="ECO:0000256" key="1">
    <source>
        <dbReference type="ARBA" id="ARBA00004123"/>
    </source>
</evidence>
<keyword evidence="14" id="KW-1185">Reference proteome</keyword>
<dbReference type="CDD" id="cd00086">
    <property type="entry name" value="homeodomain"/>
    <property type="match status" value="1"/>
</dbReference>